<proteinExistence type="predicted"/>
<feature type="repeat" description="WD" evidence="3">
    <location>
        <begin position="1182"/>
        <end position="1214"/>
    </location>
</feature>
<dbReference type="EMBL" id="CAJMXA010001548">
    <property type="protein sequence ID" value="CAE6463026.1"/>
    <property type="molecule type" value="Genomic_DNA"/>
</dbReference>
<dbReference type="PANTHER" id="PTHR19846">
    <property type="entry name" value="WD40 REPEAT PROTEIN"/>
    <property type="match status" value="1"/>
</dbReference>
<comment type="caution">
    <text evidence="6">The sequence shown here is derived from an EMBL/GenBank/DDBJ whole genome shotgun (WGS) entry which is preliminary data.</text>
</comment>
<dbReference type="PROSITE" id="PS50082">
    <property type="entry name" value="WD_REPEATS_2"/>
    <property type="match status" value="6"/>
</dbReference>
<dbReference type="InterPro" id="IPR027417">
    <property type="entry name" value="P-loop_NTPase"/>
</dbReference>
<feature type="compositionally biased region" description="Polar residues" evidence="4">
    <location>
        <begin position="21"/>
        <end position="35"/>
    </location>
</feature>
<dbReference type="SMART" id="SM00320">
    <property type="entry name" value="WD40"/>
    <property type="match status" value="7"/>
</dbReference>
<accession>A0A8H3BRA1</accession>
<evidence type="ECO:0000256" key="2">
    <source>
        <dbReference type="ARBA" id="ARBA00022737"/>
    </source>
</evidence>
<dbReference type="SUPFAM" id="SSF50978">
    <property type="entry name" value="WD40 repeat-like"/>
    <property type="match status" value="1"/>
</dbReference>
<sequence length="1264" mass="138450">MPLGSMFQKIKHRVASRLGGTDTSGNESKSQTYSQLRPVERRPTTTHTHPGLSPTTFNRRGREDFLGTMDSITHSPAPSNGVGAAKWHPRSMSVSIPLGTELPAPTADPPFPTALPILPPVADPPLGGSMTSLTRGLCDTPTNNEVSIAARVTSAHPAAERGKSEAANDQDVRKPELGSPTSPCVSEVSPSKWRGLAELARVLRPATEIFGPLKSMTDALMECVDIYERAGAGQLEYDAQRIRLETLFGDLRRHLGEDSPLTVTGSVDNLCNSIQEELRYIQTKQRRGQGERYLGAKDEADAILGSYRRIEGHLQRLSLNSNLSMWKITQEQAAAFHSDRISSRVDRLPSSLSARYNSAEGLALKRTVCTPGTRAVVLADMLDWARRSDRGAVYWLNGMAGTGKTTIAYSLCVELDVTRRLAGSFFCSRMREECRTVKRIIPSIAYQLAQFSLPVMSALSAVLERVPDVHTSLPHEQFDALIAEPMHAAGHTLPVGLVVVIDALDECEGKESVKCLLDVLLKKATGLPIKFILSSRPEPEIRDLMSGGRGHSLLVLHELDQSEVKADIEKYLRTELEPMQPSELQISSLVARAGILFIYAATAVRYIGYDNFRRNPKARLRTILDGSQGKGTKEHREIDRLYSTILEGALDDEELEDTERYDMLQVLYTVVCAREPLAISGLSGLLQIADVERVRAALRPMWSVVHVGANEIVTTLHSSFTDFMFDPARSKALFCNRNAHNHKLAEGCFRCIERVQPHFNICGLESSFLLDESVPNIETRVINAISLDLLYACRHWAEHLAEAEPTLELAAQLMSLLAAGLLLWLEVMNLTRIIEAAPAILKQVETWCMRNNCSPELVRLSHDAWRFTATFAMNPVSQSTPHLYISMLPFWPQSRPVAMHYAKRMRHMIKAEGTAKERRQLALLATWTFEGEVHSCAFSPGGTRIALAVGDKVLVIDAFSGLLVIGPLTGHTDEVTSVKFSPDGARIASGSNDCTLLIWDAQTGALILGPLGGHTDWITCVDFSPSGAFLASGSYDMAVRVWDLASGRLAVEPMQHDEWVLSVCFSPDGTLIASGSEDSRLYTWSAQHGQSVCPPMEKHSGPVRCVKFDPKGRRIVSGSGDETICLWDFITRLATPQRLKGHTSEVNSVAFSSDGTCIASGSSDHTIRVWDAGTGELLQGPLTGHAGPVLSVEFSPDGSRIISTSTDKTVRIWDTQEKGLNAHTQQASSADTGNYGDCDSRIPVSTTQEYATGQILLASDPPLV</sequence>
<dbReference type="GO" id="GO:0030621">
    <property type="term" value="F:U4 snRNA binding"/>
    <property type="evidence" value="ECO:0007669"/>
    <property type="project" value="TreeGrafter"/>
</dbReference>
<dbReference type="InterPro" id="IPR020472">
    <property type="entry name" value="WD40_PAC1"/>
</dbReference>
<reference evidence="6" key="1">
    <citation type="submission" date="2021-01" db="EMBL/GenBank/DDBJ databases">
        <authorList>
            <person name="Kaushik A."/>
        </authorList>
    </citation>
    <scope>NUCLEOTIDE SEQUENCE</scope>
    <source>
        <strain evidence="6">AG6-10EEA</strain>
    </source>
</reference>
<evidence type="ECO:0000313" key="6">
    <source>
        <dbReference type="EMBL" id="CAE6463026.1"/>
    </source>
</evidence>
<feature type="repeat" description="WD" evidence="3">
    <location>
        <begin position="1096"/>
        <end position="1128"/>
    </location>
</feature>
<organism evidence="6 7">
    <name type="scientific">Rhizoctonia solani</name>
    <dbReference type="NCBI Taxonomy" id="456999"/>
    <lineage>
        <taxon>Eukaryota</taxon>
        <taxon>Fungi</taxon>
        <taxon>Dikarya</taxon>
        <taxon>Basidiomycota</taxon>
        <taxon>Agaricomycotina</taxon>
        <taxon>Agaricomycetes</taxon>
        <taxon>Cantharellales</taxon>
        <taxon>Ceratobasidiaceae</taxon>
        <taxon>Rhizoctonia</taxon>
    </lineage>
</organism>
<evidence type="ECO:0000313" key="7">
    <source>
        <dbReference type="Proteomes" id="UP000663853"/>
    </source>
</evidence>
<dbReference type="CDD" id="cd00200">
    <property type="entry name" value="WD40"/>
    <property type="match status" value="1"/>
</dbReference>
<dbReference type="SUPFAM" id="SSF52540">
    <property type="entry name" value="P-loop containing nucleoside triphosphate hydrolases"/>
    <property type="match status" value="1"/>
</dbReference>
<name>A0A8H3BRA1_9AGAM</name>
<dbReference type="GO" id="GO:0000398">
    <property type="term" value="P:mRNA splicing, via spliceosome"/>
    <property type="evidence" value="ECO:0007669"/>
    <property type="project" value="TreeGrafter"/>
</dbReference>
<dbReference type="InterPro" id="IPR015943">
    <property type="entry name" value="WD40/YVTN_repeat-like_dom_sf"/>
</dbReference>
<dbReference type="Gene3D" id="2.130.10.10">
    <property type="entry name" value="YVTN repeat-like/Quinoprotein amine dehydrogenase"/>
    <property type="match status" value="3"/>
</dbReference>
<dbReference type="PROSITE" id="PS00678">
    <property type="entry name" value="WD_REPEATS_1"/>
    <property type="match status" value="2"/>
</dbReference>
<dbReference type="Pfam" id="PF24883">
    <property type="entry name" value="NPHP3_N"/>
    <property type="match status" value="1"/>
</dbReference>
<dbReference type="PANTHER" id="PTHR19846:SF0">
    <property type="entry name" value="PRE-MRNA PROCESSING FACTOR 4"/>
    <property type="match status" value="1"/>
</dbReference>
<dbReference type="Proteomes" id="UP000663853">
    <property type="component" value="Unassembled WGS sequence"/>
</dbReference>
<evidence type="ECO:0000256" key="1">
    <source>
        <dbReference type="ARBA" id="ARBA00022574"/>
    </source>
</evidence>
<feature type="repeat" description="WD" evidence="3">
    <location>
        <begin position="968"/>
        <end position="1009"/>
    </location>
</feature>
<dbReference type="Pfam" id="PF00400">
    <property type="entry name" value="WD40"/>
    <property type="match status" value="6"/>
</dbReference>
<keyword evidence="2" id="KW-0677">Repeat</keyword>
<dbReference type="InterPro" id="IPR001680">
    <property type="entry name" value="WD40_rpt"/>
</dbReference>
<gene>
    <name evidence="6" type="ORF">RDB_LOCUS64027</name>
</gene>
<dbReference type="PROSITE" id="PS50294">
    <property type="entry name" value="WD_REPEATS_REGION"/>
    <property type="match status" value="6"/>
</dbReference>
<dbReference type="InterPro" id="IPR036322">
    <property type="entry name" value="WD40_repeat_dom_sf"/>
</dbReference>
<feature type="region of interest" description="Disordered" evidence="4">
    <location>
        <begin position="12"/>
        <end position="60"/>
    </location>
</feature>
<dbReference type="PRINTS" id="PR00320">
    <property type="entry name" value="GPROTEINBRPT"/>
</dbReference>
<dbReference type="InterPro" id="IPR019775">
    <property type="entry name" value="WD40_repeat_CS"/>
</dbReference>
<dbReference type="GO" id="GO:0017070">
    <property type="term" value="F:U6 snRNA binding"/>
    <property type="evidence" value="ECO:0007669"/>
    <property type="project" value="TreeGrafter"/>
</dbReference>
<feature type="domain" description="Nephrocystin 3-like N-terminal" evidence="5">
    <location>
        <begin position="380"/>
        <end position="536"/>
    </location>
</feature>
<feature type="compositionally biased region" description="Basic and acidic residues" evidence="4">
    <location>
        <begin position="158"/>
        <end position="176"/>
    </location>
</feature>
<feature type="repeat" description="WD" evidence="3">
    <location>
        <begin position="1011"/>
        <end position="1052"/>
    </location>
</feature>
<feature type="region of interest" description="Disordered" evidence="4">
    <location>
        <begin position="152"/>
        <end position="188"/>
    </location>
</feature>
<evidence type="ECO:0000259" key="5">
    <source>
        <dbReference type="Pfam" id="PF24883"/>
    </source>
</evidence>
<feature type="repeat" description="WD" evidence="3">
    <location>
        <begin position="1139"/>
        <end position="1180"/>
    </location>
</feature>
<dbReference type="Gene3D" id="3.40.50.300">
    <property type="entry name" value="P-loop containing nucleotide triphosphate hydrolases"/>
    <property type="match status" value="1"/>
</dbReference>
<dbReference type="GO" id="GO:0046540">
    <property type="term" value="C:U4/U6 x U5 tri-snRNP complex"/>
    <property type="evidence" value="ECO:0007669"/>
    <property type="project" value="TreeGrafter"/>
</dbReference>
<feature type="repeat" description="WD" evidence="3">
    <location>
        <begin position="1053"/>
        <end position="1094"/>
    </location>
</feature>
<evidence type="ECO:0000256" key="3">
    <source>
        <dbReference type="PROSITE-ProRule" id="PRU00221"/>
    </source>
</evidence>
<dbReference type="AlphaFoldDB" id="A0A8H3BRA1"/>
<evidence type="ECO:0000256" key="4">
    <source>
        <dbReference type="SAM" id="MobiDB-lite"/>
    </source>
</evidence>
<dbReference type="InterPro" id="IPR056884">
    <property type="entry name" value="NPHP3-like_N"/>
</dbReference>
<feature type="compositionally biased region" description="Polar residues" evidence="4">
    <location>
        <begin position="45"/>
        <end position="58"/>
    </location>
</feature>
<keyword evidence="1 3" id="KW-0853">WD repeat</keyword>
<protein>
    <recommendedName>
        <fullName evidence="5">Nephrocystin 3-like N-terminal domain-containing protein</fullName>
    </recommendedName>
</protein>